<dbReference type="EMBL" id="JAEHOC010000020">
    <property type="protein sequence ID" value="KAG2432994.1"/>
    <property type="molecule type" value="Genomic_DNA"/>
</dbReference>
<accession>A0A835T356</accession>
<evidence type="ECO:0000256" key="1">
    <source>
        <dbReference type="SAM" id="Coils"/>
    </source>
</evidence>
<dbReference type="Gene3D" id="1.10.287.1490">
    <property type="match status" value="1"/>
</dbReference>
<keyword evidence="2" id="KW-1133">Transmembrane helix</keyword>
<feature type="transmembrane region" description="Helical" evidence="2">
    <location>
        <begin position="6"/>
        <end position="27"/>
    </location>
</feature>
<feature type="coiled-coil region" evidence="1">
    <location>
        <begin position="81"/>
        <end position="143"/>
    </location>
</feature>
<gene>
    <name evidence="3" type="ORF">HXX76_008722</name>
</gene>
<evidence type="ECO:0000313" key="3">
    <source>
        <dbReference type="EMBL" id="KAG2432994.1"/>
    </source>
</evidence>
<keyword evidence="1" id="KW-0175">Coiled coil</keyword>
<dbReference type="OrthoDB" id="527122at2759"/>
<sequence>MTFSTAQKLVLGVAGLGAAGFGGYFVTQQAEVRKYEKDRADIVALIDTEKKRAATATKAQSGAEERIAELQTAEQQSFKAIKDLELKLDAARKQVQQLEQQLNSKTADLKTKQADLAAAHQRLAELKNEAERAKQSVTMGEKSLAMAAAKVAEAKALTNPLNHPKVKELLGKK</sequence>
<keyword evidence="4" id="KW-1185">Reference proteome</keyword>
<name>A0A835T356_CHLIN</name>
<dbReference type="AlphaFoldDB" id="A0A835T356"/>
<protein>
    <submittedName>
        <fullName evidence="3">Uncharacterized protein</fullName>
    </submittedName>
</protein>
<evidence type="ECO:0000313" key="4">
    <source>
        <dbReference type="Proteomes" id="UP000650467"/>
    </source>
</evidence>
<keyword evidence="2" id="KW-0472">Membrane</keyword>
<keyword evidence="2" id="KW-0812">Transmembrane</keyword>
<evidence type="ECO:0000256" key="2">
    <source>
        <dbReference type="SAM" id="Phobius"/>
    </source>
</evidence>
<dbReference type="Proteomes" id="UP000650467">
    <property type="component" value="Unassembled WGS sequence"/>
</dbReference>
<dbReference type="SUPFAM" id="SSF57997">
    <property type="entry name" value="Tropomyosin"/>
    <property type="match status" value="1"/>
</dbReference>
<comment type="caution">
    <text evidence="3">The sequence shown here is derived from an EMBL/GenBank/DDBJ whole genome shotgun (WGS) entry which is preliminary data.</text>
</comment>
<proteinExistence type="predicted"/>
<organism evidence="3 4">
    <name type="scientific">Chlamydomonas incerta</name>
    <dbReference type="NCBI Taxonomy" id="51695"/>
    <lineage>
        <taxon>Eukaryota</taxon>
        <taxon>Viridiplantae</taxon>
        <taxon>Chlorophyta</taxon>
        <taxon>core chlorophytes</taxon>
        <taxon>Chlorophyceae</taxon>
        <taxon>CS clade</taxon>
        <taxon>Chlamydomonadales</taxon>
        <taxon>Chlamydomonadaceae</taxon>
        <taxon>Chlamydomonas</taxon>
    </lineage>
</organism>
<reference evidence="3" key="1">
    <citation type="journal article" date="2020" name="bioRxiv">
        <title>Comparative genomics of Chlamydomonas.</title>
        <authorList>
            <person name="Craig R.J."/>
            <person name="Hasan A.R."/>
            <person name="Ness R.W."/>
            <person name="Keightley P.D."/>
        </authorList>
    </citation>
    <scope>NUCLEOTIDE SEQUENCE</scope>
    <source>
        <strain evidence="3">SAG 7.73</strain>
    </source>
</reference>